<protein>
    <recommendedName>
        <fullName evidence="4">CBM6 domain-containing protein</fullName>
    </recommendedName>
</protein>
<organism evidence="3">
    <name type="scientific">Pseudo-nitzschia australis</name>
    <dbReference type="NCBI Taxonomy" id="44445"/>
    <lineage>
        <taxon>Eukaryota</taxon>
        <taxon>Sar</taxon>
        <taxon>Stramenopiles</taxon>
        <taxon>Ochrophyta</taxon>
        <taxon>Bacillariophyta</taxon>
        <taxon>Bacillariophyceae</taxon>
        <taxon>Bacillariophycidae</taxon>
        <taxon>Bacillariales</taxon>
        <taxon>Bacillariaceae</taxon>
        <taxon>Pseudo-nitzschia</taxon>
    </lineage>
</organism>
<evidence type="ECO:0000256" key="1">
    <source>
        <dbReference type="SAM" id="MobiDB-lite"/>
    </source>
</evidence>
<feature type="region of interest" description="Disordered" evidence="1">
    <location>
        <begin position="565"/>
        <end position="596"/>
    </location>
</feature>
<keyword evidence="2" id="KW-0732">Signal</keyword>
<accession>A0A7S4EMA6</accession>
<sequence length="615" mass="69606">MNIRSGFLILLLGVLLGQHVEADHHDKTLLKTNALGYTKHNRNVAYSANNKVRTGIEGSCVNGPPPNPKVAPNVQTTMADTTCQALGACHIGFTTSGDWVAYDFEFDDEDLNKYKDNDGKLPIEVSIRAASSKNKKVDLKIYTDYDSLVTSKSVVVPGKGFHNFTDVEWKDIKLKPDDKHLRLYVFFVQGSTNLCSIDIRIVKKEDDDPHAINRFVPFAINALEYDDAVELDDKIYGACIPGQPPIDEPDAQTTKDKVCRKFGPCHIGFTKKRESVTYKFATNGSGEERYADVTVRVSSGVPKNFAMELFNGNYADEIKYFRTKGSGYDNFYDVTWHRVPVDTLYDVHKIVVTFIDGNINMCSIRVQWNGGQGPAPVPYPTPHPTLRPTTKPLTPAPYHNTPPPYHHGPIETTPVTWSAFEYNSAYDTAADSYQGNCHNMNQDDGVDGSYTDDKVCKDRDDSKCYIGWTRPSEWLLYNFHAEEDGRHDIRVRVAANSNDKKIKFVLTPDDKAPFGKQIVVPNFGWNKFSDAIWKDVYLYKGHYELQVYFVTGYVNLCSTAVYLSNPSPSPPPQPKPTRRPTRKPTPDPHYDQCYDDDDYRYDDDSWKVRLSRCRS</sequence>
<dbReference type="AlphaFoldDB" id="A0A7S4EMA6"/>
<dbReference type="CDD" id="cd04080">
    <property type="entry name" value="CBM6_cellulase-like"/>
    <property type="match status" value="1"/>
</dbReference>
<evidence type="ECO:0000313" key="3">
    <source>
        <dbReference type="EMBL" id="CAE0723577.1"/>
    </source>
</evidence>
<dbReference type="InterPro" id="IPR008979">
    <property type="entry name" value="Galactose-bd-like_sf"/>
</dbReference>
<proteinExistence type="predicted"/>
<evidence type="ECO:0000256" key="2">
    <source>
        <dbReference type="SAM" id="SignalP"/>
    </source>
</evidence>
<dbReference type="SUPFAM" id="SSF49785">
    <property type="entry name" value="Galactose-binding domain-like"/>
    <property type="match status" value="1"/>
</dbReference>
<feature type="chain" id="PRO_5031293935" description="CBM6 domain-containing protein" evidence="2">
    <location>
        <begin position="23"/>
        <end position="615"/>
    </location>
</feature>
<feature type="signal peptide" evidence="2">
    <location>
        <begin position="1"/>
        <end position="22"/>
    </location>
</feature>
<name>A0A7S4EMA6_9STRA</name>
<evidence type="ECO:0008006" key="4">
    <source>
        <dbReference type="Google" id="ProtNLM"/>
    </source>
</evidence>
<reference evidence="3" key="1">
    <citation type="submission" date="2021-01" db="EMBL/GenBank/DDBJ databases">
        <authorList>
            <person name="Corre E."/>
            <person name="Pelletier E."/>
            <person name="Niang G."/>
            <person name="Scheremetjew M."/>
            <person name="Finn R."/>
            <person name="Kale V."/>
            <person name="Holt S."/>
            <person name="Cochrane G."/>
            <person name="Meng A."/>
            <person name="Brown T."/>
            <person name="Cohen L."/>
        </authorList>
    </citation>
    <scope>NUCLEOTIDE SEQUENCE</scope>
    <source>
        <strain evidence="3">10249 10 AB</strain>
    </source>
</reference>
<dbReference type="Gene3D" id="2.60.120.260">
    <property type="entry name" value="Galactose-binding domain-like"/>
    <property type="match status" value="2"/>
</dbReference>
<dbReference type="EMBL" id="HBIX01023540">
    <property type="protein sequence ID" value="CAE0723577.1"/>
    <property type="molecule type" value="Transcribed_RNA"/>
</dbReference>
<gene>
    <name evidence="3" type="ORF">PAUS00366_LOCUS16333</name>
</gene>